<feature type="repeat" description="ANK" evidence="3">
    <location>
        <begin position="357"/>
        <end position="389"/>
    </location>
</feature>
<dbReference type="PROSITE" id="PS50297">
    <property type="entry name" value="ANK_REP_REGION"/>
    <property type="match status" value="2"/>
</dbReference>
<reference evidence="4" key="1">
    <citation type="submission" date="2020-05" db="EMBL/GenBank/DDBJ databases">
        <title>Mycena genomes resolve the evolution of fungal bioluminescence.</title>
        <authorList>
            <person name="Tsai I.J."/>
        </authorList>
    </citation>
    <scope>NUCLEOTIDE SEQUENCE</scope>
    <source>
        <strain evidence="4">CCC161011</strain>
    </source>
</reference>
<organism evidence="4 5">
    <name type="scientific">Mycena venus</name>
    <dbReference type="NCBI Taxonomy" id="2733690"/>
    <lineage>
        <taxon>Eukaryota</taxon>
        <taxon>Fungi</taxon>
        <taxon>Dikarya</taxon>
        <taxon>Basidiomycota</taxon>
        <taxon>Agaricomycotina</taxon>
        <taxon>Agaricomycetes</taxon>
        <taxon>Agaricomycetidae</taxon>
        <taxon>Agaricales</taxon>
        <taxon>Marasmiineae</taxon>
        <taxon>Mycenaceae</taxon>
        <taxon>Mycena</taxon>
    </lineage>
</organism>
<dbReference type="EMBL" id="JACAZI010000026">
    <property type="protein sequence ID" value="KAF7334416.1"/>
    <property type="molecule type" value="Genomic_DNA"/>
</dbReference>
<evidence type="ECO:0000256" key="2">
    <source>
        <dbReference type="ARBA" id="ARBA00023043"/>
    </source>
</evidence>
<evidence type="ECO:0008006" key="6">
    <source>
        <dbReference type="Google" id="ProtNLM"/>
    </source>
</evidence>
<dbReference type="Proteomes" id="UP000620124">
    <property type="component" value="Unassembled WGS sequence"/>
</dbReference>
<evidence type="ECO:0000313" key="5">
    <source>
        <dbReference type="Proteomes" id="UP000620124"/>
    </source>
</evidence>
<dbReference type="Gene3D" id="1.25.40.20">
    <property type="entry name" value="Ankyrin repeat-containing domain"/>
    <property type="match status" value="4"/>
</dbReference>
<name>A0A8H6X5A4_9AGAR</name>
<keyword evidence="5" id="KW-1185">Reference proteome</keyword>
<dbReference type="PRINTS" id="PR01415">
    <property type="entry name" value="ANKYRIN"/>
</dbReference>
<protein>
    <recommendedName>
        <fullName evidence="6">Ankyrin repeat protein</fullName>
    </recommendedName>
</protein>
<dbReference type="Pfam" id="PF12796">
    <property type="entry name" value="Ank_2"/>
    <property type="match status" value="2"/>
</dbReference>
<dbReference type="PROSITE" id="PS50088">
    <property type="entry name" value="ANK_REPEAT"/>
    <property type="match status" value="3"/>
</dbReference>
<dbReference type="InterPro" id="IPR036770">
    <property type="entry name" value="Ankyrin_rpt-contain_sf"/>
</dbReference>
<accession>A0A8H6X5A4</accession>
<evidence type="ECO:0000256" key="1">
    <source>
        <dbReference type="ARBA" id="ARBA00022737"/>
    </source>
</evidence>
<keyword evidence="2 3" id="KW-0040">ANK repeat</keyword>
<sequence length="579" mass="63644">MDTRKLFVFCWHRGADINAKSKMNNTALQAALLSPDDTMPLLLIENGADANAERGEYGTALEIVSRLGRTMGWLTPRRLRRVRLLLEHGADITTGHGLSLLEVLKHGDEAMVKILIECGADISGALQAASSVGHETVGRVDSVEKIEQNTGINLDARTKLYGSALRDALEQGHTEIARLLLQHGVSIKEGENFGNALEAASRAGHEGIVRLLIERSPNIDAQRKHYVLALWGAIRGGHTSIARLLTQHGADVNGKVGRFGTALCTASMQGDYAFAWLLLENRAKVDLVEEQGYTALYAAASRNHYTIVDLLIRRGADVNADTKHYGNALYVASWHGHDEVAGLLIDRGAAVNAMKGQDYTALHAAASQGHIKIVRLLLDHGADVNATVRRSGRTFDTTSSKFEGYDGLVRLIKVEQSTDMVNWSGDEIHHGTALYAAISNGHDETVRLLTQHVPASKAKTRNFAFQSSLNLVMDVKLNGKRQYTLFVMGLKSLAIPAVVTDDTTINDVYDQLKSLRFVPTGSHQDSDLYFTHRGRRVTWTDTMESLGLGPLSHLHVRCRFRSSMEIEIPNYLISHKQTL</sequence>
<keyword evidence="1" id="KW-0677">Repeat</keyword>
<dbReference type="SUPFAM" id="SSF48403">
    <property type="entry name" value="Ankyrin repeat"/>
    <property type="match status" value="2"/>
</dbReference>
<dbReference type="Pfam" id="PF00023">
    <property type="entry name" value="Ank"/>
    <property type="match status" value="1"/>
</dbReference>
<evidence type="ECO:0000256" key="3">
    <source>
        <dbReference type="PROSITE-ProRule" id="PRU00023"/>
    </source>
</evidence>
<dbReference type="PANTHER" id="PTHR24198:SF165">
    <property type="entry name" value="ANKYRIN REPEAT-CONTAINING PROTEIN-RELATED"/>
    <property type="match status" value="1"/>
</dbReference>
<dbReference type="AlphaFoldDB" id="A0A8H6X5A4"/>
<dbReference type="SMART" id="SM00248">
    <property type="entry name" value="ANK"/>
    <property type="match status" value="10"/>
</dbReference>
<dbReference type="PANTHER" id="PTHR24198">
    <property type="entry name" value="ANKYRIN REPEAT AND PROTEIN KINASE DOMAIN-CONTAINING PROTEIN"/>
    <property type="match status" value="1"/>
</dbReference>
<gene>
    <name evidence="4" type="ORF">MVEN_02270900</name>
</gene>
<dbReference type="OrthoDB" id="194358at2759"/>
<comment type="caution">
    <text evidence="4">The sequence shown here is derived from an EMBL/GenBank/DDBJ whole genome shotgun (WGS) entry which is preliminary data.</text>
</comment>
<dbReference type="InterPro" id="IPR002110">
    <property type="entry name" value="Ankyrin_rpt"/>
</dbReference>
<proteinExistence type="predicted"/>
<feature type="repeat" description="ANK" evidence="3">
    <location>
        <begin position="291"/>
        <end position="323"/>
    </location>
</feature>
<feature type="repeat" description="ANK" evidence="3">
    <location>
        <begin position="324"/>
        <end position="356"/>
    </location>
</feature>
<evidence type="ECO:0000313" key="4">
    <source>
        <dbReference type="EMBL" id="KAF7334416.1"/>
    </source>
</evidence>